<protein>
    <submittedName>
        <fullName evidence="1">Uncharacterized protein</fullName>
    </submittedName>
</protein>
<name>A0ACB9NQR5_BAUVA</name>
<gene>
    <name evidence="1" type="ORF">L6164_016685</name>
</gene>
<evidence type="ECO:0000313" key="1">
    <source>
        <dbReference type="EMBL" id="KAI4338346.1"/>
    </source>
</evidence>
<dbReference type="Proteomes" id="UP000828941">
    <property type="component" value="Chromosome 6"/>
</dbReference>
<comment type="caution">
    <text evidence="1">The sequence shown here is derived from an EMBL/GenBank/DDBJ whole genome shotgun (WGS) entry which is preliminary data.</text>
</comment>
<reference evidence="1 2" key="1">
    <citation type="journal article" date="2022" name="DNA Res.">
        <title>Chromosomal-level genome assembly of the orchid tree Bauhinia variegata (Leguminosae; Cercidoideae) supports the allotetraploid origin hypothesis of Bauhinia.</title>
        <authorList>
            <person name="Zhong Y."/>
            <person name="Chen Y."/>
            <person name="Zheng D."/>
            <person name="Pang J."/>
            <person name="Liu Y."/>
            <person name="Luo S."/>
            <person name="Meng S."/>
            <person name="Qian L."/>
            <person name="Wei D."/>
            <person name="Dai S."/>
            <person name="Zhou R."/>
        </authorList>
    </citation>
    <scope>NUCLEOTIDE SEQUENCE [LARGE SCALE GENOMIC DNA]</scope>
    <source>
        <strain evidence="1">BV-YZ2020</strain>
    </source>
</reference>
<proteinExistence type="predicted"/>
<evidence type="ECO:0000313" key="2">
    <source>
        <dbReference type="Proteomes" id="UP000828941"/>
    </source>
</evidence>
<keyword evidence="2" id="KW-1185">Reference proteome</keyword>
<sequence length="696" mass="79153">MRKLSSEMEVEVETLFNYAMRGKWGKVLEMYQNNPDALVAKITKSEDTVLHIAVSAGQTNFVTTLLDNIKDEACLVILNMQNSRGNTPLHLAADLGNVDICNCIAGRDPKLISCRNFEGETPLFLAALSGKKDAFLCLHYHQENKDDYTACRKSNGDSVLHCAINGEYFGLAIQIIKLYPNLTDAINEDGESPLHILARKPSCFRSSTCLEFFDSIVYKCLIVDELKDEPEEPSNREHGKNFKYPLNYETCMNFLPMLMKIKGFSMDTKDTKTASDEENPLRKSFRIYEQTTRQNKIHRLPPNWEIMFRFLVLLMKAILIVFGVGTLWIKKIERKKRKHIWAEQVITELVQHASFYKYEHTGRNPHSFGHNRRENIDSYMSREAFSKRLESPILIAARTGVTEIVERIIDTFPVAIQDVDSDNKNVLLLSIENRQPHVYTLLTKRKLIMENAVFRHVDYQGNSALHLAATYKKYRPWRVPGAAMQMQWEYKWYKLVKDSMPPNFFARYNKKGQTAKEIFINAHGGLVKDGSKWMTKTSESFSLVAALVATVAFTTSTAIPGGSDQETGIPLLKGKPAFSIFTVSSVLALCSSVTALVLFLSILTSRYQEKDFAVDLPRKLLFGMTSLFTSIISVLVSFCAGHIFIVEDKLRYAVYPIYAATCLPISFFALVQLPLYFDLVCSIFRKVPQQSKVTSH</sequence>
<dbReference type="EMBL" id="CM039431">
    <property type="protein sequence ID" value="KAI4338346.1"/>
    <property type="molecule type" value="Genomic_DNA"/>
</dbReference>
<organism evidence="1 2">
    <name type="scientific">Bauhinia variegata</name>
    <name type="common">Purple orchid tree</name>
    <name type="synonym">Phanera variegata</name>
    <dbReference type="NCBI Taxonomy" id="167791"/>
    <lineage>
        <taxon>Eukaryota</taxon>
        <taxon>Viridiplantae</taxon>
        <taxon>Streptophyta</taxon>
        <taxon>Embryophyta</taxon>
        <taxon>Tracheophyta</taxon>
        <taxon>Spermatophyta</taxon>
        <taxon>Magnoliopsida</taxon>
        <taxon>eudicotyledons</taxon>
        <taxon>Gunneridae</taxon>
        <taxon>Pentapetalae</taxon>
        <taxon>rosids</taxon>
        <taxon>fabids</taxon>
        <taxon>Fabales</taxon>
        <taxon>Fabaceae</taxon>
        <taxon>Cercidoideae</taxon>
        <taxon>Cercideae</taxon>
        <taxon>Bauhiniinae</taxon>
        <taxon>Bauhinia</taxon>
    </lineage>
</organism>
<accession>A0ACB9NQR5</accession>